<gene>
    <name evidence="4" type="ORF">B0A48_10107</name>
</gene>
<evidence type="ECO:0000256" key="2">
    <source>
        <dbReference type="ARBA" id="ARBA00023002"/>
    </source>
</evidence>
<evidence type="ECO:0008006" key="6">
    <source>
        <dbReference type="Google" id="ProtNLM"/>
    </source>
</evidence>
<dbReference type="GO" id="GO:0006654">
    <property type="term" value="P:phosphatidic acid biosynthetic process"/>
    <property type="evidence" value="ECO:0007669"/>
    <property type="project" value="TreeGrafter"/>
</dbReference>
<keyword evidence="5" id="KW-1185">Reference proteome</keyword>
<dbReference type="GO" id="GO:0019433">
    <property type="term" value="P:triglyceride catabolic process"/>
    <property type="evidence" value="ECO:0007669"/>
    <property type="project" value="TreeGrafter"/>
</dbReference>
<comment type="similarity">
    <text evidence="1 3">Belongs to the short-chain dehydrogenases/reductases (SDR) family.</text>
</comment>
<dbReference type="InterPro" id="IPR036291">
    <property type="entry name" value="NAD(P)-bd_dom_sf"/>
</dbReference>
<comment type="caution">
    <text evidence="4">The sequence shown here is derived from an EMBL/GenBank/DDBJ whole genome shotgun (WGS) entry which is preliminary data.</text>
</comment>
<organism evidence="4 5">
    <name type="scientific">Cryoendolithus antarcticus</name>
    <dbReference type="NCBI Taxonomy" id="1507870"/>
    <lineage>
        <taxon>Eukaryota</taxon>
        <taxon>Fungi</taxon>
        <taxon>Dikarya</taxon>
        <taxon>Ascomycota</taxon>
        <taxon>Pezizomycotina</taxon>
        <taxon>Dothideomycetes</taxon>
        <taxon>Dothideomycetidae</taxon>
        <taxon>Cladosporiales</taxon>
        <taxon>Cladosporiaceae</taxon>
        <taxon>Cryoendolithus</taxon>
    </lineage>
</organism>
<dbReference type="GO" id="GO:0005811">
    <property type="term" value="C:lipid droplet"/>
    <property type="evidence" value="ECO:0007669"/>
    <property type="project" value="TreeGrafter"/>
</dbReference>
<name>A0A1V8SWB5_9PEZI</name>
<dbReference type="GO" id="GO:0005783">
    <property type="term" value="C:endoplasmic reticulum"/>
    <property type="evidence" value="ECO:0007669"/>
    <property type="project" value="TreeGrafter"/>
</dbReference>
<dbReference type="GO" id="GO:0004806">
    <property type="term" value="F:triacylglycerol lipase activity"/>
    <property type="evidence" value="ECO:0007669"/>
    <property type="project" value="TreeGrafter"/>
</dbReference>
<protein>
    <recommendedName>
        <fullName evidence="6">NADPH-dependent 1-acyldihydroxyacetone phosphate reductase</fullName>
    </recommendedName>
</protein>
<dbReference type="OrthoDB" id="2102561at2759"/>
<dbReference type="Pfam" id="PF00106">
    <property type="entry name" value="adh_short"/>
    <property type="match status" value="1"/>
</dbReference>
<dbReference type="PRINTS" id="PR00080">
    <property type="entry name" value="SDRFAMILY"/>
</dbReference>
<evidence type="ECO:0000256" key="1">
    <source>
        <dbReference type="ARBA" id="ARBA00006484"/>
    </source>
</evidence>
<dbReference type="PRINTS" id="PR00081">
    <property type="entry name" value="GDHRDH"/>
</dbReference>
<evidence type="ECO:0000313" key="4">
    <source>
        <dbReference type="EMBL" id="OQO03443.1"/>
    </source>
</evidence>
<dbReference type="EMBL" id="NAJO01000024">
    <property type="protein sequence ID" value="OQO03443.1"/>
    <property type="molecule type" value="Genomic_DNA"/>
</dbReference>
<dbReference type="SUPFAM" id="SSF51735">
    <property type="entry name" value="NAD(P)-binding Rossmann-fold domains"/>
    <property type="match status" value="1"/>
</dbReference>
<dbReference type="Gene3D" id="3.40.50.720">
    <property type="entry name" value="NAD(P)-binding Rossmann-like Domain"/>
    <property type="match status" value="1"/>
</dbReference>
<dbReference type="GO" id="GO:0000140">
    <property type="term" value="F:acylglycerone-phosphate reductase (NADP+) activity"/>
    <property type="evidence" value="ECO:0007669"/>
    <property type="project" value="TreeGrafter"/>
</dbReference>
<accession>A0A1V8SWB5</accession>
<sequence>MSASTKRIVLITGCSDGGMGAELAKHFHQAGLHVYATARDPDKMTDMTALGIETLTLNITSDTSIKACVANVPRLDILVNNAGALHMMPLTDLSITEAKRFFDLNVWGHLAVIQAFLPLLLKSRKAMIVNHTTVGAHLAVPFQFTYNGSKAAMAMMTDTLRLELAAFDIDVVNLKTGGVNTNIVHSNAAAKAALPSDSIYAPARELVEPMLQGSWVSSGISADEWAKGVVSDLLKPHLPLSIWRGKSAGMARLGSLLPSAWFDGYLKRIMGLDKVEAMLKSQRQSV</sequence>
<dbReference type="InParanoid" id="A0A1V8SWB5"/>
<proteinExistence type="inferred from homology"/>
<keyword evidence="2" id="KW-0560">Oxidoreductase</keyword>
<dbReference type="AlphaFoldDB" id="A0A1V8SWB5"/>
<evidence type="ECO:0000313" key="5">
    <source>
        <dbReference type="Proteomes" id="UP000192596"/>
    </source>
</evidence>
<dbReference type="InterPro" id="IPR002347">
    <property type="entry name" value="SDR_fam"/>
</dbReference>
<dbReference type="PANTHER" id="PTHR44169:SF6">
    <property type="entry name" value="NADPH-DEPENDENT 1-ACYLDIHYDROXYACETONE PHOSPHATE REDUCTASE"/>
    <property type="match status" value="1"/>
</dbReference>
<dbReference type="Proteomes" id="UP000192596">
    <property type="component" value="Unassembled WGS sequence"/>
</dbReference>
<reference evidence="5" key="1">
    <citation type="submission" date="2017-03" db="EMBL/GenBank/DDBJ databases">
        <title>Genomes of endolithic fungi from Antarctica.</title>
        <authorList>
            <person name="Coleine C."/>
            <person name="Masonjones S."/>
            <person name="Stajich J.E."/>
        </authorList>
    </citation>
    <scope>NUCLEOTIDE SEQUENCE [LARGE SCALE GENOMIC DNA]</scope>
    <source>
        <strain evidence="5">CCFEE 5527</strain>
    </source>
</reference>
<evidence type="ECO:0000256" key="3">
    <source>
        <dbReference type="RuleBase" id="RU000363"/>
    </source>
</evidence>
<dbReference type="STRING" id="1507870.A0A1V8SWB5"/>
<dbReference type="PANTHER" id="PTHR44169">
    <property type="entry name" value="NADPH-DEPENDENT 1-ACYLDIHYDROXYACETONE PHOSPHATE REDUCTASE"/>
    <property type="match status" value="1"/>
</dbReference>
<dbReference type="CDD" id="cd05374">
    <property type="entry name" value="17beta-HSD-like_SDR_c"/>
    <property type="match status" value="1"/>
</dbReference>